<comment type="caution">
    <text evidence="2">The sequence shown here is derived from an EMBL/GenBank/DDBJ whole genome shotgun (WGS) entry which is preliminary data.</text>
</comment>
<keyword evidence="1" id="KW-0732">Signal</keyword>
<dbReference type="Proteomes" id="UP001499979">
    <property type="component" value="Unassembled WGS sequence"/>
</dbReference>
<accession>A0ABP4FFN1</accession>
<sequence length="111" mass="11700">MRRTRPTLAALALVATGALTTIGATTSTASAATACVTKAEYKKAKKGMAKTKIDHIFGTKDHREAGATSGGYRSEVWSYRPCSEYSAVSLAFSGRSSGPLTMDAKSAVWSY</sequence>
<organism evidence="2 3">
    <name type="scientific">Nocardioides aquiterrae</name>
    <dbReference type="NCBI Taxonomy" id="203799"/>
    <lineage>
        <taxon>Bacteria</taxon>
        <taxon>Bacillati</taxon>
        <taxon>Actinomycetota</taxon>
        <taxon>Actinomycetes</taxon>
        <taxon>Propionibacteriales</taxon>
        <taxon>Nocardioidaceae</taxon>
        <taxon>Nocardioides</taxon>
    </lineage>
</organism>
<dbReference type="RefSeq" id="WP_343911428.1">
    <property type="nucleotide sequence ID" value="NZ_BAAAJE010000041.1"/>
</dbReference>
<gene>
    <name evidence="2" type="ORF">GCM10009606_49950</name>
</gene>
<feature type="signal peptide" evidence="1">
    <location>
        <begin position="1"/>
        <end position="31"/>
    </location>
</feature>
<keyword evidence="3" id="KW-1185">Reference proteome</keyword>
<reference evidence="3" key="1">
    <citation type="journal article" date="2019" name="Int. J. Syst. Evol. Microbiol.">
        <title>The Global Catalogue of Microorganisms (GCM) 10K type strain sequencing project: providing services to taxonomists for standard genome sequencing and annotation.</title>
        <authorList>
            <consortium name="The Broad Institute Genomics Platform"/>
            <consortium name="The Broad Institute Genome Sequencing Center for Infectious Disease"/>
            <person name="Wu L."/>
            <person name="Ma J."/>
        </authorList>
    </citation>
    <scope>NUCLEOTIDE SEQUENCE [LARGE SCALE GENOMIC DNA]</scope>
    <source>
        <strain evidence="3">JCM 11813</strain>
    </source>
</reference>
<dbReference type="EMBL" id="BAAAJE010000041">
    <property type="protein sequence ID" value="GAA1166849.1"/>
    <property type="molecule type" value="Genomic_DNA"/>
</dbReference>
<proteinExistence type="predicted"/>
<evidence type="ECO:0000313" key="2">
    <source>
        <dbReference type="EMBL" id="GAA1166849.1"/>
    </source>
</evidence>
<name>A0ABP4FFN1_9ACTN</name>
<protein>
    <submittedName>
        <fullName evidence="2">Uncharacterized protein</fullName>
    </submittedName>
</protein>
<dbReference type="PROSITE" id="PS51257">
    <property type="entry name" value="PROKAR_LIPOPROTEIN"/>
    <property type="match status" value="1"/>
</dbReference>
<evidence type="ECO:0000313" key="3">
    <source>
        <dbReference type="Proteomes" id="UP001499979"/>
    </source>
</evidence>
<evidence type="ECO:0000256" key="1">
    <source>
        <dbReference type="SAM" id="SignalP"/>
    </source>
</evidence>
<feature type="chain" id="PRO_5046340183" evidence="1">
    <location>
        <begin position="32"/>
        <end position="111"/>
    </location>
</feature>